<evidence type="ECO:0000313" key="2">
    <source>
        <dbReference type="EMBL" id="ASJ09288.1"/>
    </source>
</evidence>
<keyword evidence="1" id="KW-0812">Transmembrane</keyword>
<dbReference type="AlphaFoldDB" id="A0A2Z2MN81"/>
<keyword evidence="1" id="KW-1133">Transmembrane helix</keyword>
<evidence type="ECO:0000256" key="1">
    <source>
        <dbReference type="SAM" id="Phobius"/>
    </source>
</evidence>
<sequence length="92" mass="10075">MSTLILFFFGASLAVAVYLISKRILSPISNTLLYARAASVGIAILTYGLFGHLLKNAWETLPLYSDAVWIIGGLFFITGTSALIDEKFKEQT</sequence>
<name>A0A2Z2MN81_9EURY</name>
<accession>A0A2Z2MN81</accession>
<organism evidence="2 3">
    <name type="scientific">Thermococcus siculi</name>
    <dbReference type="NCBI Taxonomy" id="72803"/>
    <lineage>
        <taxon>Archaea</taxon>
        <taxon>Methanobacteriati</taxon>
        <taxon>Methanobacteriota</taxon>
        <taxon>Thermococci</taxon>
        <taxon>Thermococcales</taxon>
        <taxon>Thermococcaceae</taxon>
        <taxon>Thermococcus</taxon>
    </lineage>
</organism>
<feature type="transmembrane region" description="Helical" evidence="1">
    <location>
        <begin position="63"/>
        <end position="84"/>
    </location>
</feature>
<dbReference type="Proteomes" id="UP000250125">
    <property type="component" value="Chromosome"/>
</dbReference>
<reference evidence="2 3" key="1">
    <citation type="submission" date="2016-04" db="EMBL/GenBank/DDBJ databases">
        <title>Complete genome sequence of Thermococcus siculi type strain RG-20.</title>
        <authorList>
            <person name="Oger P.M."/>
        </authorList>
    </citation>
    <scope>NUCLEOTIDE SEQUENCE [LARGE SCALE GENOMIC DNA]</scope>
    <source>
        <strain evidence="2 3">RG-20</strain>
    </source>
</reference>
<proteinExistence type="predicted"/>
<evidence type="ECO:0000313" key="3">
    <source>
        <dbReference type="Proteomes" id="UP000250125"/>
    </source>
</evidence>
<gene>
    <name evidence="2" type="ORF">A3L11_08620</name>
</gene>
<dbReference type="GeneID" id="33318294"/>
<keyword evidence="3" id="KW-1185">Reference proteome</keyword>
<keyword evidence="1" id="KW-0472">Membrane</keyword>
<dbReference type="KEGG" id="tsl:A3L11_08620"/>
<feature type="transmembrane region" description="Helical" evidence="1">
    <location>
        <begin position="32"/>
        <end position="51"/>
    </location>
</feature>
<dbReference type="RefSeq" id="WP_088856520.1">
    <property type="nucleotide sequence ID" value="NZ_CP015103.1"/>
</dbReference>
<protein>
    <submittedName>
        <fullName evidence="2">Uncharacterized protein</fullName>
    </submittedName>
</protein>
<dbReference type="EMBL" id="CP015103">
    <property type="protein sequence ID" value="ASJ09288.1"/>
    <property type="molecule type" value="Genomic_DNA"/>
</dbReference>